<evidence type="ECO:0000256" key="7">
    <source>
        <dbReference type="HAMAP-Rule" id="MF_01416"/>
    </source>
</evidence>
<dbReference type="AlphaFoldDB" id="A0AA45WK47"/>
<dbReference type="RefSeq" id="WP_265134964.1">
    <property type="nucleotide sequence ID" value="NZ_FXTX01000004.1"/>
</dbReference>
<keyword evidence="6 7" id="KW-0066">ATP synthesis</keyword>
<dbReference type="GO" id="GO:0045259">
    <property type="term" value="C:proton-transporting ATP synthase complex"/>
    <property type="evidence" value="ECO:0007669"/>
    <property type="project" value="UniProtKB-KW"/>
</dbReference>
<keyword evidence="4 7" id="KW-0406">Ion transport</keyword>
<evidence type="ECO:0000256" key="6">
    <source>
        <dbReference type="ARBA" id="ARBA00023310"/>
    </source>
</evidence>
<keyword evidence="2 7" id="KW-0813">Transport</keyword>
<dbReference type="InterPro" id="IPR000711">
    <property type="entry name" value="ATPase_OSCP/dsu"/>
</dbReference>
<organism evidence="8 9">
    <name type="scientific">Venenivibrio stagnispumantis</name>
    <dbReference type="NCBI Taxonomy" id="407998"/>
    <lineage>
        <taxon>Bacteria</taxon>
        <taxon>Pseudomonadati</taxon>
        <taxon>Aquificota</taxon>
        <taxon>Aquificia</taxon>
        <taxon>Aquificales</taxon>
        <taxon>Hydrogenothermaceae</taxon>
        <taxon>Venenivibrio</taxon>
    </lineage>
</organism>
<dbReference type="PANTHER" id="PTHR11910">
    <property type="entry name" value="ATP SYNTHASE DELTA CHAIN"/>
    <property type="match status" value="1"/>
</dbReference>
<dbReference type="Gene3D" id="1.10.520.20">
    <property type="entry name" value="N-terminal domain of the delta subunit of the F1F0-ATP synthase"/>
    <property type="match status" value="1"/>
</dbReference>
<dbReference type="InterPro" id="IPR026015">
    <property type="entry name" value="ATP_synth_OSCP/delta_N_sf"/>
</dbReference>
<evidence type="ECO:0000256" key="1">
    <source>
        <dbReference type="ARBA" id="ARBA00004370"/>
    </source>
</evidence>
<dbReference type="SUPFAM" id="SSF47928">
    <property type="entry name" value="N-terminal domain of the delta subunit of the F1F0-ATP synthase"/>
    <property type="match status" value="1"/>
</dbReference>
<comment type="function">
    <text evidence="7">This protein is part of the stalk that links CF(0) to CF(1). It either transmits conformational changes from CF(0) to CF(1) or is implicated in proton conduction.</text>
</comment>
<dbReference type="HAMAP" id="MF_01416">
    <property type="entry name" value="ATP_synth_delta_bact"/>
    <property type="match status" value="1"/>
</dbReference>
<dbReference type="PROSITE" id="PS00389">
    <property type="entry name" value="ATPASE_DELTA"/>
    <property type="match status" value="1"/>
</dbReference>
<keyword evidence="7" id="KW-1003">Cell membrane</keyword>
<sequence length="182" mass="21057">MKIDKKFLKKIVKEAISILPKEEERLVKVADQFETLSYLYKRIPYFRNLLSNPKLENQKKLEFINKLSSELGLDEVVKLSLNKIIENKKANVLKEISKVFRFEVEKFFATVKGEVITAYPIDEELLNEIKEVVENKIGKKIEFETKVDNSIIGGVIIKAGSYIIDSSIKNYIKQLETTLTKI</sequence>
<keyword evidence="5 7" id="KW-0472">Membrane</keyword>
<gene>
    <name evidence="7" type="primary">atpH</name>
    <name evidence="8" type="ORF">SAMN06264868_10410</name>
</gene>
<dbReference type="GO" id="GO:0046933">
    <property type="term" value="F:proton-transporting ATP synthase activity, rotational mechanism"/>
    <property type="evidence" value="ECO:0007669"/>
    <property type="project" value="UniProtKB-UniRule"/>
</dbReference>
<keyword evidence="7" id="KW-0139">CF(1)</keyword>
<dbReference type="Proteomes" id="UP001157947">
    <property type="component" value="Unassembled WGS sequence"/>
</dbReference>
<keyword evidence="3 7" id="KW-0375">Hydrogen ion transport</keyword>
<comment type="function">
    <text evidence="7">F(1)F(0) ATP synthase produces ATP from ADP in the presence of a proton or sodium gradient. F-type ATPases consist of two structural domains, F(1) containing the extramembraneous catalytic core and F(0) containing the membrane proton channel, linked together by a central stalk and a peripheral stalk. During catalysis, ATP synthesis in the catalytic domain of F(1) is coupled via a rotary mechanism of the central stalk subunits to proton translocation.</text>
</comment>
<evidence type="ECO:0000256" key="2">
    <source>
        <dbReference type="ARBA" id="ARBA00022448"/>
    </source>
</evidence>
<comment type="similarity">
    <text evidence="7">Belongs to the ATPase delta chain family.</text>
</comment>
<protein>
    <recommendedName>
        <fullName evidence="7">ATP synthase subunit delta</fullName>
    </recommendedName>
    <alternativeName>
        <fullName evidence="7">ATP synthase F(1) sector subunit delta</fullName>
    </alternativeName>
    <alternativeName>
        <fullName evidence="7">F-type ATPase subunit delta</fullName>
        <shortName evidence="7">F-ATPase subunit delta</shortName>
    </alternativeName>
</protein>
<dbReference type="GO" id="GO:0005886">
    <property type="term" value="C:plasma membrane"/>
    <property type="evidence" value="ECO:0007669"/>
    <property type="project" value="UniProtKB-SubCell"/>
</dbReference>
<dbReference type="NCBIfam" id="TIGR01145">
    <property type="entry name" value="ATP_synt_delta"/>
    <property type="match status" value="1"/>
</dbReference>
<keyword evidence="9" id="KW-1185">Reference proteome</keyword>
<dbReference type="Pfam" id="PF00213">
    <property type="entry name" value="OSCP"/>
    <property type="match status" value="1"/>
</dbReference>
<evidence type="ECO:0000256" key="4">
    <source>
        <dbReference type="ARBA" id="ARBA00023065"/>
    </source>
</evidence>
<evidence type="ECO:0000256" key="5">
    <source>
        <dbReference type="ARBA" id="ARBA00023136"/>
    </source>
</evidence>
<comment type="subcellular location">
    <subcellularLocation>
        <location evidence="7">Cell membrane</location>
        <topology evidence="7">Peripheral membrane protein</topology>
    </subcellularLocation>
    <subcellularLocation>
        <location evidence="1">Membrane</location>
    </subcellularLocation>
</comment>
<comment type="caution">
    <text evidence="8">The sequence shown here is derived from an EMBL/GenBank/DDBJ whole genome shotgun (WGS) entry which is preliminary data.</text>
</comment>
<evidence type="ECO:0000313" key="8">
    <source>
        <dbReference type="EMBL" id="SMP05916.1"/>
    </source>
</evidence>
<evidence type="ECO:0000256" key="3">
    <source>
        <dbReference type="ARBA" id="ARBA00022781"/>
    </source>
</evidence>
<name>A0AA45WK47_9AQUI</name>
<evidence type="ECO:0000313" key="9">
    <source>
        <dbReference type="Proteomes" id="UP001157947"/>
    </source>
</evidence>
<accession>A0AA45WK47</accession>
<dbReference type="InterPro" id="IPR020781">
    <property type="entry name" value="ATPase_OSCP/d_CS"/>
</dbReference>
<dbReference type="EMBL" id="FXTX01000004">
    <property type="protein sequence ID" value="SMP05916.1"/>
    <property type="molecule type" value="Genomic_DNA"/>
</dbReference>
<proteinExistence type="inferred from homology"/>
<reference evidence="8" key="1">
    <citation type="submission" date="2017-05" db="EMBL/GenBank/DDBJ databases">
        <authorList>
            <person name="Varghese N."/>
            <person name="Submissions S."/>
        </authorList>
    </citation>
    <scope>NUCLEOTIDE SEQUENCE</scope>
    <source>
        <strain evidence="8">DSM 18763</strain>
    </source>
</reference>